<reference evidence="3 4" key="1">
    <citation type="submission" date="2019-07" db="EMBL/GenBank/DDBJ databases">
        <title>Whole genome shotgun sequence of Skermanella aerolata NBRC 106429.</title>
        <authorList>
            <person name="Hosoyama A."/>
            <person name="Uohara A."/>
            <person name="Ohji S."/>
            <person name="Ichikawa N."/>
        </authorList>
    </citation>
    <scope>NUCLEOTIDE SEQUENCE [LARGE SCALE GENOMIC DNA]</scope>
    <source>
        <strain evidence="3 4">NBRC 106429</strain>
    </source>
</reference>
<gene>
    <name evidence="3" type="ORF">SAE02_08800</name>
</gene>
<comment type="caution">
    <text evidence="3">The sequence shown here is derived from an EMBL/GenBank/DDBJ whole genome shotgun (WGS) entry which is preliminary data.</text>
</comment>
<evidence type="ECO:0000313" key="3">
    <source>
        <dbReference type="EMBL" id="GEO36732.1"/>
    </source>
</evidence>
<keyword evidence="4" id="KW-1185">Reference proteome</keyword>
<proteinExistence type="predicted"/>
<dbReference type="Proteomes" id="UP000321523">
    <property type="component" value="Unassembled WGS sequence"/>
</dbReference>
<feature type="domain" description="DUF6460" evidence="2">
    <location>
        <begin position="51"/>
        <end position="79"/>
    </location>
</feature>
<accession>A0A512DJT7</accession>
<keyword evidence="1" id="KW-0472">Membrane</keyword>
<evidence type="ECO:0000259" key="2">
    <source>
        <dbReference type="Pfam" id="PF20061"/>
    </source>
</evidence>
<feature type="transmembrane region" description="Helical" evidence="1">
    <location>
        <begin position="56"/>
        <end position="80"/>
    </location>
</feature>
<evidence type="ECO:0000313" key="4">
    <source>
        <dbReference type="Proteomes" id="UP000321523"/>
    </source>
</evidence>
<keyword evidence="1" id="KW-0812">Transmembrane</keyword>
<feature type="transmembrane region" description="Helical" evidence="1">
    <location>
        <begin position="9"/>
        <end position="27"/>
    </location>
</feature>
<dbReference type="EMBL" id="BJYZ01000003">
    <property type="protein sequence ID" value="GEO36732.1"/>
    <property type="molecule type" value="Genomic_DNA"/>
</dbReference>
<protein>
    <recommendedName>
        <fullName evidence="2">DUF6460 domain-containing protein</fullName>
    </recommendedName>
</protein>
<dbReference type="InterPro" id="IPR045594">
    <property type="entry name" value="DUF6460"/>
</dbReference>
<name>A0A512DJT7_9PROT</name>
<evidence type="ECO:0000256" key="1">
    <source>
        <dbReference type="SAM" id="Phobius"/>
    </source>
</evidence>
<dbReference type="Pfam" id="PF20061">
    <property type="entry name" value="DUF6460"/>
    <property type="match status" value="1"/>
</dbReference>
<keyword evidence="1" id="KW-1133">Transmembrane helix</keyword>
<organism evidence="3 4">
    <name type="scientific">Skermanella aerolata</name>
    <dbReference type="NCBI Taxonomy" id="393310"/>
    <lineage>
        <taxon>Bacteria</taxon>
        <taxon>Pseudomonadati</taxon>
        <taxon>Pseudomonadota</taxon>
        <taxon>Alphaproteobacteria</taxon>
        <taxon>Rhodospirillales</taxon>
        <taxon>Azospirillaceae</taxon>
        <taxon>Skermanella</taxon>
    </lineage>
</organism>
<dbReference type="AlphaFoldDB" id="A0A512DJT7"/>
<sequence>MERFGPMSWIIRILVLSLIVGLAISFFDINPMGILNDTWDTVLAVGGLFKGVADWALPYILVGAVVVVPIALISALLRYLRRPR</sequence>